<protein>
    <submittedName>
        <fullName evidence="3">DJ-1 protein-PfpI domain-containing protein</fullName>
    </submittedName>
</protein>
<reference evidence="3" key="1">
    <citation type="submission" date="2020-05" db="EMBL/GenBank/DDBJ databases">
        <title>Mycena genomes resolve the evolution of fungal bioluminescence.</title>
        <authorList>
            <person name="Tsai I.J."/>
        </authorList>
    </citation>
    <scope>NUCLEOTIDE SEQUENCE</scope>
    <source>
        <strain evidence="3">110903Hualien_Pintung</strain>
    </source>
</reference>
<evidence type="ECO:0000313" key="4">
    <source>
        <dbReference type="Proteomes" id="UP000613580"/>
    </source>
</evidence>
<name>A0A8H6VSI1_MYCCL</name>
<keyword evidence="2" id="KW-0732">Signal</keyword>
<comment type="caution">
    <text evidence="3">The sequence shown here is derived from an EMBL/GenBank/DDBJ whole genome shotgun (WGS) entry which is preliminary data.</text>
</comment>
<feature type="chain" id="PRO_5034196709" evidence="2">
    <location>
        <begin position="21"/>
        <end position="394"/>
    </location>
</feature>
<proteinExistence type="predicted"/>
<dbReference type="EMBL" id="JACAZE010000026">
    <property type="protein sequence ID" value="KAF7290356.1"/>
    <property type="molecule type" value="Genomic_DNA"/>
</dbReference>
<feature type="compositionally biased region" description="Basic residues" evidence="1">
    <location>
        <begin position="316"/>
        <end position="327"/>
    </location>
</feature>
<evidence type="ECO:0000313" key="3">
    <source>
        <dbReference type="EMBL" id="KAF7290356.1"/>
    </source>
</evidence>
<feature type="signal peptide" evidence="2">
    <location>
        <begin position="1"/>
        <end position="20"/>
    </location>
</feature>
<dbReference type="AlphaFoldDB" id="A0A8H6VSI1"/>
<evidence type="ECO:0000256" key="2">
    <source>
        <dbReference type="SAM" id="SignalP"/>
    </source>
</evidence>
<accession>A0A8H6VSI1</accession>
<feature type="region of interest" description="Disordered" evidence="1">
    <location>
        <begin position="316"/>
        <end position="394"/>
    </location>
</feature>
<sequence>MPAFLSRFLVFFLASAHVFAVPVISVLDARATASACEDGNASPCICDKKFGLRKKTLECGTESFQFTDAKSSTDGTVKLVNSNQGSLQCDQYAAEPDQRPDPNSFPPSIVELQFIAEEIGKVPGICTHFTTAKTGKSDFEEFFKTINTVPNLVFVESTVNNAKGIIFGGKSFSRTSAKAASGLVSYLTELTSNGNANKNPGNHVATTIDAAMTKAVGAGNGFTGFQSLWDTAVSSAITEAEKQVKQLAPAPTPGDPFVNESSSTIAKCTTSKRSLWEQARDFVVRAATGKKATTSAAKCELPSKSTATAKAKAKTAKKKASVTKAAKKPAPTVKKAAATKAAKKTKAVKKTKATKKTKAVKKTKAAKKPAPTLKHKTVPKKTSVKKTTKKTRRL</sequence>
<feature type="compositionally biased region" description="Basic residues" evidence="1">
    <location>
        <begin position="341"/>
        <end position="394"/>
    </location>
</feature>
<gene>
    <name evidence="3" type="ORF">HMN09_01293600</name>
</gene>
<dbReference type="Proteomes" id="UP000613580">
    <property type="component" value="Unassembled WGS sequence"/>
</dbReference>
<evidence type="ECO:0000256" key="1">
    <source>
        <dbReference type="SAM" id="MobiDB-lite"/>
    </source>
</evidence>
<organism evidence="3 4">
    <name type="scientific">Mycena chlorophos</name>
    <name type="common">Agaric fungus</name>
    <name type="synonym">Agaricus chlorophos</name>
    <dbReference type="NCBI Taxonomy" id="658473"/>
    <lineage>
        <taxon>Eukaryota</taxon>
        <taxon>Fungi</taxon>
        <taxon>Dikarya</taxon>
        <taxon>Basidiomycota</taxon>
        <taxon>Agaricomycotina</taxon>
        <taxon>Agaricomycetes</taxon>
        <taxon>Agaricomycetidae</taxon>
        <taxon>Agaricales</taxon>
        <taxon>Marasmiineae</taxon>
        <taxon>Mycenaceae</taxon>
        <taxon>Mycena</taxon>
    </lineage>
</organism>
<dbReference type="OrthoDB" id="3032701at2759"/>
<feature type="compositionally biased region" description="Low complexity" evidence="1">
    <location>
        <begin position="328"/>
        <end position="340"/>
    </location>
</feature>
<keyword evidence="4" id="KW-1185">Reference proteome</keyword>